<name>A0A8H7KKU7_AGABI</name>
<dbReference type="Proteomes" id="UP000629468">
    <property type="component" value="Unassembled WGS sequence"/>
</dbReference>
<protein>
    <submittedName>
        <fullName evidence="1">Uncharacterized protein</fullName>
    </submittedName>
</protein>
<dbReference type="EMBL" id="JABXXO010000001">
    <property type="protein sequence ID" value="KAF7783954.1"/>
    <property type="molecule type" value="Genomic_DNA"/>
</dbReference>
<sequence length="153" mass="17693">MVAPIPNFIIRADGLGTPPNKIKIYAIAEQWSIRNKLNNRMYNINFEMEHRKAVTEVGHIRDVTMLRYFMQTVFQLPKQLFDIIRDPLLLADVDIDSCYVTYSNFNLQDSALVEEGSALIRDKIERSKKHGLLSNASIDSFVQTIVSLYDRDR</sequence>
<evidence type="ECO:0000313" key="2">
    <source>
        <dbReference type="Proteomes" id="UP000629468"/>
    </source>
</evidence>
<gene>
    <name evidence="1" type="ORF">Agabi119p4_119</name>
</gene>
<dbReference type="AlphaFoldDB" id="A0A8H7KKU7"/>
<comment type="caution">
    <text evidence="1">The sequence shown here is derived from an EMBL/GenBank/DDBJ whole genome shotgun (WGS) entry which is preliminary data.</text>
</comment>
<reference evidence="1 2" key="1">
    <citation type="journal article" name="Sci. Rep.">
        <title>Telomere-to-telomere assembled and centromere annotated genomes of the two main subspecies of the button mushroom Agaricus bisporus reveal especially polymorphic chromosome ends.</title>
        <authorList>
            <person name="Sonnenberg A.S.M."/>
            <person name="Sedaghat-Telgerd N."/>
            <person name="Lavrijssen B."/>
            <person name="Ohm R.A."/>
            <person name="Hendrickx P.M."/>
            <person name="Scholtmeijer K."/>
            <person name="Baars J.J.P."/>
            <person name="van Peer A."/>
        </authorList>
    </citation>
    <scope>NUCLEOTIDE SEQUENCE [LARGE SCALE GENOMIC DNA]</scope>
    <source>
        <strain evidence="1 2">H119_p4</strain>
    </source>
</reference>
<organism evidence="1 2">
    <name type="scientific">Agaricus bisporus var. burnettii</name>
    <dbReference type="NCBI Taxonomy" id="192524"/>
    <lineage>
        <taxon>Eukaryota</taxon>
        <taxon>Fungi</taxon>
        <taxon>Dikarya</taxon>
        <taxon>Basidiomycota</taxon>
        <taxon>Agaricomycotina</taxon>
        <taxon>Agaricomycetes</taxon>
        <taxon>Agaricomycetidae</taxon>
        <taxon>Agaricales</taxon>
        <taxon>Agaricineae</taxon>
        <taxon>Agaricaceae</taxon>
        <taxon>Agaricus</taxon>
    </lineage>
</organism>
<accession>A0A8H7KKU7</accession>
<proteinExistence type="predicted"/>
<evidence type="ECO:0000313" key="1">
    <source>
        <dbReference type="EMBL" id="KAF7783954.1"/>
    </source>
</evidence>